<feature type="region of interest" description="Disordered" evidence="9">
    <location>
        <begin position="1669"/>
        <end position="1700"/>
    </location>
</feature>
<dbReference type="InterPro" id="IPR013083">
    <property type="entry name" value="Znf_RING/FYVE/PHD"/>
</dbReference>
<feature type="region of interest" description="Disordered" evidence="9">
    <location>
        <begin position="1127"/>
        <end position="1147"/>
    </location>
</feature>
<dbReference type="GO" id="GO:0016887">
    <property type="term" value="F:ATP hydrolysis activity"/>
    <property type="evidence" value="ECO:0007669"/>
    <property type="project" value="InterPro"/>
</dbReference>
<keyword evidence="3" id="KW-0547">Nucleotide-binding</keyword>
<feature type="compositionally biased region" description="Basic and acidic residues" evidence="9">
    <location>
        <begin position="31"/>
        <end position="46"/>
    </location>
</feature>
<dbReference type="InterPro" id="IPR003960">
    <property type="entry name" value="ATPase_AAA_CS"/>
</dbReference>
<accession>A0A6P5ZLM9</accession>
<dbReference type="GO" id="GO:0008270">
    <property type="term" value="F:zinc ion binding"/>
    <property type="evidence" value="ECO:0007669"/>
    <property type="project" value="UniProtKB-KW"/>
</dbReference>
<evidence type="ECO:0000256" key="7">
    <source>
        <dbReference type="ARBA" id="ARBA00023117"/>
    </source>
</evidence>
<dbReference type="RefSeq" id="XP_022753295.1">
    <property type="nucleotide sequence ID" value="XM_022897560.1"/>
</dbReference>
<dbReference type="KEGG" id="dzi:111301697"/>
<dbReference type="Gene3D" id="3.40.50.300">
    <property type="entry name" value="P-loop containing nucleotide triphosphate hydrolases"/>
    <property type="match status" value="1"/>
</dbReference>
<dbReference type="GO" id="GO:0006337">
    <property type="term" value="P:nucleosome disassembly"/>
    <property type="evidence" value="ECO:0007669"/>
    <property type="project" value="TreeGrafter"/>
</dbReference>
<evidence type="ECO:0000313" key="11">
    <source>
        <dbReference type="Proteomes" id="UP000515121"/>
    </source>
</evidence>
<dbReference type="GO" id="GO:0006334">
    <property type="term" value="P:nucleosome assembly"/>
    <property type="evidence" value="ECO:0007669"/>
    <property type="project" value="TreeGrafter"/>
</dbReference>
<dbReference type="SUPFAM" id="SSF52540">
    <property type="entry name" value="P-loop containing nucleoside triphosphate hydrolases"/>
    <property type="match status" value="1"/>
</dbReference>
<dbReference type="PANTHER" id="PTHR23069">
    <property type="entry name" value="AAA DOMAIN-CONTAINING"/>
    <property type="match status" value="1"/>
</dbReference>
<dbReference type="InterPro" id="IPR045199">
    <property type="entry name" value="ATAD2-like"/>
</dbReference>
<dbReference type="FunFam" id="3.30.40.10:FF:000739">
    <property type="entry name" value="P-loop containing nucleoside triphosphate hydrolases superfamily protein"/>
    <property type="match status" value="1"/>
</dbReference>
<feature type="coiled-coil region" evidence="8">
    <location>
        <begin position="291"/>
        <end position="318"/>
    </location>
</feature>
<keyword evidence="2" id="KW-0479">Metal-binding</keyword>
<proteinExistence type="inferred from homology"/>
<evidence type="ECO:0000256" key="2">
    <source>
        <dbReference type="ARBA" id="ARBA00022723"/>
    </source>
</evidence>
<comment type="similarity">
    <text evidence="1">Belongs to the AAA ATPase family.</text>
</comment>
<reference evidence="12" key="1">
    <citation type="submission" date="2025-08" db="UniProtKB">
        <authorList>
            <consortium name="RefSeq"/>
        </authorList>
    </citation>
    <scope>IDENTIFICATION</scope>
    <source>
        <tissue evidence="12">Fruit stalk</tissue>
    </source>
</reference>
<dbReference type="InterPro" id="IPR041569">
    <property type="entry name" value="AAA_lid_3"/>
</dbReference>
<keyword evidence="8" id="KW-0175">Coiled coil</keyword>
<dbReference type="InterPro" id="IPR003593">
    <property type="entry name" value="AAA+_ATPase"/>
</dbReference>
<evidence type="ECO:0000256" key="1">
    <source>
        <dbReference type="ARBA" id="ARBA00006914"/>
    </source>
</evidence>
<dbReference type="SMART" id="SM00382">
    <property type="entry name" value="AAA"/>
    <property type="match status" value="1"/>
</dbReference>
<evidence type="ECO:0000256" key="6">
    <source>
        <dbReference type="ARBA" id="ARBA00022840"/>
    </source>
</evidence>
<feature type="region of interest" description="Disordered" evidence="9">
    <location>
        <begin position="392"/>
        <end position="414"/>
    </location>
</feature>
<name>A0A6P5ZLM9_DURZI</name>
<evidence type="ECO:0000313" key="12">
    <source>
        <dbReference type="RefSeq" id="XP_022753295.1"/>
    </source>
</evidence>
<feature type="compositionally biased region" description="Low complexity" evidence="9">
    <location>
        <begin position="1"/>
        <end position="10"/>
    </location>
</feature>
<dbReference type="Pfam" id="PF00004">
    <property type="entry name" value="AAA"/>
    <property type="match status" value="1"/>
</dbReference>
<dbReference type="InterPro" id="IPR034732">
    <property type="entry name" value="EPHD"/>
</dbReference>
<dbReference type="Gene3D" id="3.30.40.10">
    <property type="entry name" value="Zinc/RING finger domain, C3HC4 (zinc finger)"/>
    <property type="match status" value="1"/>
</dbReference>
<dbReference type="GO" id="GO:0005524">
    <property type="term" value="F:ATP binding"/>
    <property type="evidence" value="ECO:0007669"/>
    <property type="project" value="UniProtKB-KW"/>
</dbReference>
<keyword evidence="6" id="KW-0067">ATP-binding</keyword>
<organism evidence="11 12">
    <name type="scientific">Durio zibethinus</name>
    <name type="common">Durian</name>
    <dbReference type="NCBI Taxonomy" id="66656"/>
    <lineage>
        <taxon>Eukaryota</taxon>
        <taxon>Viridiplantae</taxon>
        <taxon>Streptophyta</taxon>
        <taxon>Embryophyta</taxon>
        <taxon>Tracheophyta</taxon>
        <taxon>Spermatophyta</taxon>
        <taxon>Magnoliopsida</taxon>
        <taxon>eudicotyledons</taxon>
        <taxon>Gunneridae</taxon>
        <taxon>Pentapetalae</taxon>
        <taxon>rosids</taxon>
        <taxon>malvids</taxon>
        <taxon>Malvales</taxon>
        <taxon>Malvaceae</taxon>
        <taxon>Helicteroideae</taxon>
        <taxon>Durio</taxon>
    </lineage>
</organism>
<feature type="domain" description="PHD-type" evidence="10">
    <location>
        <begin position="409"/>
        <end position="529"/>
    </location>
</feature>
<dbReference type="FunFam" id="1.10.8.60:FF:000084">
    <property type="entry name" value="p-loop containing nucleoside triphosphate hydrolase superfamily protein"/>
    <property type="match status" value="1"/>
</dbReference>
<evidence type="ECO:0000256" key="8">
    <source>
        <dbReference type="SAM" id="Coils"/>
    </source>
</evidence>
<dbReference type="FunFam" id="3.40.50.300:FF:000061">
    <property type="entry name" value="ATPase family, AAA domain-containing 2"/>
    <property type="match status" value="1"/>
</dbReference>
<keyword evidence="7" id="KW-0103">Bromodomain</keyword>
<gene>
    <name evidence="12" type="primary">LOC111301697</name>
</gene>
<evidence type="ECO:0000256" key="4">
    <source>
        <dbReference type="ARBA" id="ARBA00022771"/>
    </source>
</evidence>
<dbReference type="PROSITE" id="PS00674">
    <property type="entry name" value="AAA"/>
    <property type="match status" value="1"/>
</dbReference>
<keyword evidence="5" id="KW-0862">Zinc</keyword>
<dbReference type="GO" id="GO:0003682">
    <property type="term" value="F:chromatin binding"/>
    <property type="evidence" value="ECO:0007669"/>
    <property type="project" value="TreeGrafter"/>
</dbReference>
<dbReference type="PANTHER" id="PTHR23069:SF7">
    <property type="entry name" value="P-LOOP CONTAINING NUCLEOSIDE TRIPHOSPHATE HYDROLASES SUPERFAMILY PROTEIN"/>
    <property type="match status" value="1"/>
</dbReference>
<keyword evidence="11" id="KW-1185">Reference proteome</keyword>
<dbReference type="InterPro" id="IPR003959">
    <property type="entry name" value="ATPase_AAA_core"/>
</dbReference>
<dbReference type="InterPro" id="IPR027417">
    <property type="entry name" value="P-loop_NTPase"/>
</dbReference>
<dbReference type="Pfam" id="PF13771">
    <property type="entry name" value="zf-HC5HC2H"/>
    <property type="match status" value="1"/>
</dbReference>
<evidence type="ECO:0000259" key="10">
    <source>
        <dbReference type="PROSITE" id="PS51805"/>
    </source>
</evidence>
<protein>
    <submittedName>
        <fullName evidence="12">LOW QUALITY PROTEIN: uncharacterized protein LOC111301697</fullName>
    </submittedName>
</protein>
<dbReference type="GeneID" id="111301697"/>
<dbReference type="Gene3D" id="1.10.8.60">
    <property type="match status" value="1"/>
</dbReference>
<dbReference type="GO" id="GO:0045815">
    <property type="term" value="P:transcription initiation-coupled chromatin remodeling"/>
    <property type="evidence" value="ECO:0007669"/>
    <property type="project" value="TreeGrafter"/>
</dbReference>
<feature type="compositionally biased region" description="Basic and acidic residues" evidence="9">
    <location>
        <begin position="95"/>
        <end position="106"/>
    </location>
</feature>
<dbReference type="Pfam" id="PF17862">
    <property type="entry name" value="AAA_lid_3"/>
    <property type="match status" value="1"/>
</dbReference>
<sequence>MQLSSTSISSSKRKDFGQKSGTRIQTKHKRLDAICEKEYNRNHGEGNEGNGVGGSESVDLELRRSSRVRRAPVILDVSPPPPKKRRKIGKNGRFGPDRRRLGSVKEEEGEEETRDVQTLGSWRSRLRTRARNVSVKVKAEERVFPSRRKLFEHIGGSEEEQEEQEEGELDVGEMMVVKSKRPWRIKAVSSSGSEEAVEICQVEHKRGVKTEEIKGDVVVEGAPVLESEMSHGNDRRDEVVEGPVVLKSELSLGNDTWLHGNVVEVVKEDDREVSNCIQSEEGCIGHENVEVTETIERVELSEEQVQQLECQNERANEEDVVEVDNVLEEVEDGGVQDAKDDGLVKVAEKPLEHQNDMKVEESNQAAADTTGKRRIKQGRRCGLCGGWTDGKPPKKLAHNAGDSENEAYSSSASEEPNYDIWDGFGDEPGWLGHLLGPINDRYGIAGIWVHQNCAVWSPEVYFAGLGCLKNVRAALCRGRALKCSRCGRPGATIGCRVDRCPRTYHLPCARANGCIFDHRKFLIACTDHRHLFQPHGIQYLAQIKKMKGKKMKLEMRKVSNDAWRKDIEAEEKWLEHCGEDEEFLKRESKRLHRDLLRIAPVYIGGSESDGMKSFEGWESVAGLQDVIQCMKEVVILPLLYPEFFDNLGLTPPRGVLLHGYPGTGKTLVVRALIGSCARGDKRIAYFARKGADCLGKYVGDAERQLRLLFQIAERCQPSIIFFDEIDGLAPRRTRQQDQTHSSVVSTLLALLDGLKSRGSVVVIGATNRPDAVDPALRRPGRFDREIYFPLPSLEDRVAILELHTKKWPKPVTGSLLKWVARKTVGFAGADLQALCTQAAVIALKRNFPLQEILSAAEEKTPSAKRVPLPTVTVEERDWLEGLSCSPPPCSRQGAGMAANDLVASPLPTHLTPCLLEPLSTLLVSLHLDERLWLPPLLSKGGAVIESVIFSTLHDKRLPKDHWWSHVHDLLQEGEVIKEIERRLSCAGMLTGETSFADYDAFIGDISDCVAKFEPSIVRNGSTCSSLTQNTYFTSTRKMGFRILIAGSPRSGQKHLASCLLHCFIGNVEIQKVDLATIVQEGSGDFIHGVTQILMKCASMGSSVLFMPGIDLWAVETINQVAEESISSSTFHQAPMEEDPQLVEKENGSSLQQSELADTVVATATVQSVSHAWSLFVEQVESICVSTSLIILATSEVPHLELPDRIREFFKSDLQNCSQKTTLECTVPRFTVYVGRNFNHDMVIKLSAAELSRDILQTFVHLIHQRSHVHEDSKTKNFVQTYALAENDNTSHGLAGFESQSCGDLSVTVPAPPISSRNLKGKSSLILAISSFGYQILRYPHFAELCWVTSKLKEGPFADIVGPWKGWPFNSCIIRPTNSLDETGVACGSSSIKSKEKFGLVRGLVAVGLSAYRGLYMSLREVSSEVRKVLELLVRWINVKVNTGKDRYQYVRILSQVAYLEDMVNSWVYSLQSLDQDVQIKAQSPKPYASGSPDNHFTCVNDADQIKEYGPRSCYESEGLGANTKEFTMQNTDFIDLNKKDDYCAPNHTGKVKFFEEAPQGIGPIGNTTSEEHLNSSLANQLIVHVDEQNGRNPGLCGSESSRNPMVEGELTVQNIDCIDLNKMDDDCAFSHEGKIGPVEEIVENIISLSGNTTSVEHHNVSVASDPVLVDKQNGTKPGPSGSVSTRNPMLEGDLGSSKQSNRFAPRESVLFANGFCSSDELVGAKFSGSGKTCNQINASETEITITSEDGKPEDHEYKEDPNFPLSETALPAESGVICFYHCCSDCLHTLLSLMQKILLKEWKSDGCHWTVDDVHDTVALLSVDLLSTVMKVYAAGCSSNKLDENLRNEIHGKLSNRPEWGTCLCKSSENSLVIPTQCNCHSVGTTSPNIQVGFDPKFVYRDEVMVPIDSNKEVSFHCKFDTLCLCSLIESILMTKQPFD</sequence>
<evidence type="ECO:0000256" key="9">
    <source>
        <dbReference type="SAM" id="MobiDB-lite"/>
    </source>
</evidence>
<dbReference type="Proteomes" id="UP000515121">
    <property type="component" value="Unplaced"/>
</dbReference>
<keyword evidence="4" id="KW-0863">Zinc-finger</keyword>
<dbReference type="GO" id="GO:0005634">
    <property type="term" value="C:nucleus"/>
    <property type="evidence" value="ECO:0007669"/>
    <property type="project" value="TreeGrafter"/>
</dbReference>
<dbReference type="GO" id="GO:0042393">
    <property type="term" value="F:histone binding"/>
    <property type="evidence" value="ECO:0007669"/>
    <property type="project" value="TreeGrafter"/>
</dbReference>
<evidence type="ECO:0000256" key="3">
    <source>
        <dbReference type="ARBA" id="ARBA00022741"/>
    </source>
</evidence>
<dbReference type="PROSITE" id="PS51805">
    <property type="entry name" value="EPHD"/>
    <property type="match status" value="1"/>
</dbReference>
<dbReference type="OrthoDB" id="5421at2759"/>
<feature type="region of interest" description="Disordered" evidence="9">
    <location>
        <begin position="1"/>
        <end position="112"/>
    </location>
</feature>
<evidence type="ECO:0000256" key="5">
    <source>
        <dbReference type="ARBA" id="ARBA00022833"/>
    </source>
</evidence>